<evidence type="ECO:0000256" key="3">
    <source>
        <dbReference type="ARBA" id="ARBA00022630"/>
    </source>
</evidence>
<keyword evidence="2" id="KW-0813">Transport</keyword>
<feature type="binding site" evidence="6">
    <location>
        <begin position="244"/>
        <end position="245"/>
    </location>
    <ligand>
        <name>FAD</name>
        <dbReference type="ChEBI" id="CHEBI:57692"/>
    </ligand>
</feature>
<dbReference type="Pfam" id="PF00766">
    <property type="entry name" value="ETF_alpha"/>
    <property type="match status" value="1"/>
</dbReference>
<dbReference type="EMBL" id="QRAP01000001">
    <property type="protein sequence ID" value="RDK96581.1"/>
    <property type="molecule type" value="Genomic_DNA"/>
</dbReference>
<evidence type="ECO:0000256" key="5">
    <source>
        <dbReference type="ARBA" id="ARBA00022982"/>
    </source>
</evidence>
<evidence type="ECO:0000313" key="8">
    <source>
        <dbReference type="EMBL" id="RDK96581.1"/>
    </source>
</evidence>
<keyword evidence="3" id="KW-0285">Flavoprotein</keyword>
<reference evidence="8 9" key="1">
    <citation type="submission" date="2018-07" db="EMBL/GenBank/DDBJ databases">
        <title>Genomic Encyclopedia of Type Strains, Phase IV (KMG-IV): sequencing the most valuable type-strain genomes for metagenomic binning, comparative biology and taxonomic classification.</title>
        <authorList>
            <person name="Goeker M."/>
        </authorList>
    </citation>
    <scope>NUCLEOTIDE SEQUENCE [LARGE SCALE GENOMIC DNA]</scope>
    <source>
        <strain evidence="8 9">DSM 103736</strain>
    </source>
</reference>
<comment type="similarity">
    <text evidence="1">Belongs to the ETF alpha-subunit/FixB family.</text>
</comment>
<dbReference type="InterPro" id="IPR014730">
    <property type="entry name" value="ETF_a/b_N"/>
</dbReference>
<dbReference type="FunFam" id="3.40.50.1220:FF:000004">
    <property type="entry name" value="Electron transfer flavoprotein"/>
    <property type="match status" value="1"/>
</dbReference>
<comment type="cofactor">
    <cofactor evidence="6">
        <name>FAD</name>
        <dbReference type="ChEBI" id="CHEBI:57692"/>
    </cofactor>
    <text evidence="6">Binds 1 FAD per dimer.</text>
</comment>
<dbReference type="Pfam" id="PF01012">
    <property type="entry name" value="ETF"/>
    <property type="match status" value="1"/>
</dbReference>
<evidence type="ECO:0000256" key="2">
    <source>
        <dbReference type="ARBA" id="ARBA00022448"/>
    </source>
</evidence>
<dbReference type="GO" id="GO:0009055">
    <property type="term" value="F:electron transfer activity"/>
    <property type="evidence" value="ECO:0007669"/>
    <property type="project" value="InterPro"/>
</dbReference>
<comment type="caution">
    <text evidence="8">The sequence shown here is derived from an EMBL/GenBank/DDBJ whole genome shotgun (WGS) entry which is preliminary data.</text>
</comment>
<keyword evidence="9" id="KW-1185">Reference proteome</keyword>
<evidence type="ECO:0000256" key="4">
    <source>
        <dbReference type="ARBA" id="ARBA00022827"/>
    </source>
</evidence>
<name>A0A370R2C7_9GAMM</name>
<evidence type="ECO:0000256" key="6">
    <source>
        <dbReference type="PIRSR" id="PIRSR000089-1"/>
    </source>
</evidence>
<feature type="domain" description="Electron transfer flavoprotein alpha/beta-subunit N-terminal" evidence="7">
    <location>
        <begin position="28"/>
        <end position="205"/>
    </location>
</feature>
<dbReference type="Gene3D" id="3.40.50.620">
    <property type="entry name" value="HUPs"/>
    <property type="match status" value="1"/>
</dbReference>
<dbReference type="InterPro" id="IPR029035">
    <property type="entry name" value="DHS-like_NAD/FAD-binding_dom"/>
</dbReference>
<evidence type="ECO:0000256" key="1">
    <source>
        <dbReference type="ARBA" id="ARBA00005817"/>
    </source>
</evidence>
<dbReference type="PANTHER" id="PTHR43153">
    <property type="entry name" value="ELECTRON TRANSFER FLAVOPROTEIN ALPHA"/>
    <property type="match status" value="1"/>
</dbReference>
<feature type="binding site" evidence="6">
    <location>
        <position position="219"/>
    </location>
    <ligand>
        <name>FAD</name>
        <dbReference type="ChEBI" id="CHEBI:57692"/>
    </ligand>
</feature>
<evidence type="ECO:0000313" key="9">
    <source>
        <dbReference type="Proteomes" id="UP000254848"/>
    </source>
</evidence>
<dbReference type="PANTHER" id="PTHR43153:SF1">
    <property type="entry name" value="ELECTRON TRANSFER FLAVOPROTEIN SUBUNIT ALPHA, MITOCHONDRIAL"/>
    <property type="match status" value="1"/>
</dbReference>
<dbReference type="SMART" id="SM00893">
    <property type="entry name" value="ETF"/>
    <property type="match status" value="1"/>
</dbReference>
<gene>
    <name evidence="8" type="ORF">C8D90_1019</name>
</gene>
<dbReference type="SUPFAM" id="SSF52467">
    <property type="entry name" value="DHS-like NAD/FAD-binding domain"/>
    <property type="match status" value="1"/>
</dbReference>
<keyword evidence="5" id="KW-0249">Electron transport</keyword>
<accession>A0A370R2C7</accession>
<feature type="binding site" evidence="6">
    <location>
        <position position="297"/>
    </location>
    <ligand>
        <name>FAD</name>
        <dbReference type="ChEBI" id="CHEBI:57692"/>
    </ligand>
</feature>
<sequence length="329" mass="34626">MSKSPHLPTIYAKFSTNPGEVMNKFANVWVFSDNAARFAELIGGARELGEKVQVFVTQEQKETVLALGADAIYTLSGGSGLTEDYADTLAHCIAQGGGHSLVLLPATRRGKAMAARLGARLNAGVCNDVSVLRADQSGALATHMVYGGLALGEERLVSPVAIVTLGSGTFAPAAPVGGGEEISPEFIAPRNPITCLERRAKQGSNVDLGKAKRVVSVGRGIGNQENIALAGQLSAAIGAELGCSRPVAENEKWMERERYVGISGIMIKPELYLALGISGQIQHMVGANGAQIIAAVNRDKNAPIFQHADYGIVGDLFKIVPVLVRELNK</sequence>
<protein>
    <submittedName>
        <fullName evidence="8">Electron transfer flavoprotein alpha subunit apoprotein</fullName>
    </submittedName>
</protein>
<proteinExistence type="inferred from homology"/>
<dbReference type="GO" id="GO:0033539">
    <property type="term" value="P:fatty acid beta-oxidation using acyl-CoA dehydrogenase"/>
    <property type="evidence" value="ECO:0007669"/>
    <property type="project" value="TreeGrafter"/>
</dbReference>
<dbReference type="AlphaFoldDB" id="A0A370R2C7"/>
<dbReference type="PIRSF" id="PIRSF000089">
    <property type="entry name" value="Electra_flavoP_a"/>
    <property type="match status" value="1"/>
</dbReference>
<dbReference type="InterPro" id="IPR014729">
    <property type="entry name" value="Rossmann-like_a/b/a_fold"/>
</dbReference>
<organism evidence="8 9">
    <name type="scientific">Enterobacillus tribolii</name>
    <dbReference type="NCBI Taxonomy" id="1487935"/>
    <lineage>
        <taxon>Bacteria</taxon>
        <taxon>Pseudomonadati</taxon>
        <taxon>Pseudomonadota</taxon>
        <taxon>Gammaproteobacteria</taxon>
        <taxon>Enterobacterales</taxon>
        <taxon>Hafniaceae</taxon>
        <taxon>Enterobacillus</taxon>
    </lineage>
</organism>
<evidence type="ECO:0000259" key="7">
    <source>
        <dbReference type="SMART" id="SM00893"/>
    </source>
</evidence>
<dbReference type="Gene3D" id="3.40.50.1220">
    <property type="entry name" value="TPP-binding domain"/>
    <property type="match status" value="1"/>
</dbReference>
<dbReference type="SUPFAM" id="SSF52402">
    <property type="entry name" value="Adenine nucleotide alpha hydrolases-like"/>
    <property type="match status" value="1"/>
</dbReference>
<dbReference type="InterPro" id="IPR018206">
    <property type="entry name" value="ETF_asu_C_CS"/>
</dbReference>
<dbReference type="GO" id="GO:0050660">
    <property type="term" value="F:flavin adenine dinucleotide binding"/>
    <property type="evidence" value="ECO:0007669"/>
    <property type="project" value="InterPro"/>
</dbReference>
<dbReference type="InterPro" id="IPR014731">
    <property type="entry name" value="ETF_asu_C"/>
</dbReference>
<dbReference type="PROSITE" id="PS00696">
    <property type="entry name" value="ETF_ALPHA"/>
    <property type="match status" value="1"/>
</dbReference>
<dbReference type="Proteomes" id="UP000254848">
    <property type="component" value="Unassembled WGS sequence"/>
</dbReference>
<dbReference type="InterPro" id="IPR001308">
    <property type="entry name" value="ETF_a/FixB"/>
</dbReference>
<feature type="binding site" evidence="6">
    <location>
        <begin position="276"/>
        <end position="283"/>
    </location>
    <ligand>
        <name>FAD</name>
        <dbReference type="ChEBI" id="CHEBI:57692"/>
    </ligand>
</feature>
<keyword evidence="4 6" id="KW-0274">FAD</keyword>